<protein>
    <submittedName>
        <fullName evidence="1">Uncharacterized protein</fullName>
    </submittedName>
</protein>
<evidence type="ECO:0000313" key="1">
    <source>
        <dbReference type="EMBL" id="MPN08535.1"/>
    </source>
</evidence>
<comment type="caution">
    <text evidence="1">The sequence shown here is derived from an EMBL/GenBank/DDBJ whole genome shotgun (WGS) entry which is preliminary data.</text>
</comment>
<reference evidence="1" key="1">
    <citation type="submission" date="2019-08" db="EMBL/GenBank/DDBJ databases">
        <authorList>
            <person name="Kucharzyk K."/>
            <person name="Murdoch R.W."/>
            <person name="Higgins S."/>
            <person name="Loffler F."/>
        </authorList>
    </citation>
    <scope>NUCLEOTIDE SEQUENCE</scope>
</reference>
<sequence>MVELLAQERLGRLPRRLGLRLGRSDELLDDARQRTPIRFRSGRQVAHEFGVEGAGLTAAGVKTPIRVQVGRRHHELLLKCHGTHQVQKEGLASAVLTDDDTEC</sequence>
<gene>
    <name evidence="1" type="ORF">SDC9_155818</name>
</gene>
<accession>A0A645F2I6</accession>
<organism evidence="1">
    <name type="scientific">bioreactor metagenome</name>
    <dbReference type="NCBI Taxonomy" id="1076179"/>
    <lineage>
        <taxon>unclassified sequences</taxon>
        <taxon>metagenomes</taxon>
        <taxon>ecological metagenomes</taxon>
    </lineage>
</organism>
<dbReference type="EMBL" id="VSSQ01054593">
    <property type="protein sequence ID" value="MPN08535.1"/>
    <property type="molecule type" value="Genomic_DNA"/>
</dbReference>
<dbReference type="AlphaFoldDB" id="A0A645F2I6"/>
<proteinExistence type="predicted"/>
<name>A0A645F2I6_9ZZZZ</name>